<feature type="transmembrane region" description="Helical" evidence="2">
    <location>
        <begin position="319"/>
        <end position="336"/>
    </location>
</feature>
<dbReference type="RefSeq" id="WP_213484786.1">
    <property type="nucleotide sequence ID" value="NZ_CAJRAY010000056.1"/>
</dbReference>
<dbReference type="Proteomes" id="UP000681526">
    <property type="component" value="Unassembled WGS sequence"/>
</dbReference>
<dbReference type="SUPFAM" id="SSF55073">
    <property type="entry name" value="Nucleotide cyclase"/>
    <property type="match status" value="1"/>
</dbReference>
<dbReference type="CDD" id="cd07302">
    <property type="entry name" value="CHD"/>
    <property type="match status" value="1"/>
</dbReference>
<sequence length="630" mass="70065">MAIRKWLRTAAAWLVIAAFWTLLANLGTGGTLNFVESTFRDLATRKSVEERNPAGEIKIIKMDQASLDVLGAFPWDRAYYAQLIEMLAEAGANAVFLDVHLADPGPYPESDAYMADVISRYDNVYLPVVFVFKAQQEDANSLEIAAIEYPSATIGAPTDQVGHINVMWDKDRVVRKLTIGLPDEEGRMIPAMSVRLANAVLPEEEQIRWDEERKGWYRGDKRIPVNARYQVTTDFFTKPQQEITADTGYDAISFYQVLTGEVDPEFFRGSVVLIGPYATGFGDEYAIPNSNLKMYGVEIHANMTQSLISGKFYTEAPQWTGALLIALLTLLSLLLYERFPGLKSVLVYVGLAVAYVLAFLSAYTFSSVFIPFTYPFLALFTALVWTVVSHYLNERRERGRVTNIFGRFVPKTVVDELLASGEEIKVGGQRRDISVVFVDIRGFTPMSERLQPEEVIGVLNEYLDICTKAVFQWHGTLDKFIGDGVMALFGAPIHYDNHPELAIRAALEMRKHADRLEQECIKKWGIGVKFGVGINCGPAVVGNIGSEMLRLDYTAIGDTVNLAARLESNAKPGQILISEEVYKRAGHLFRLEDIGEIKVKGKEKPVRVFAVLGAAEDGGQAVEAGRREGA</sequence>
<dbReference type="PANTHER" id="PTHR43081">
    <property type="entry name" value="ADENYLATE CYCLASE, TERMINAL-DIFFERENTIATION SPECIFIC-RELATED"/>
    <property type="match status" value="1"/>
</dbReference>
<evidence type="ECO:0000259" key="3">
    <source>
        <dbReference type="PROSITE" id="PS50125"/>
    </source>
</evidence>
<keyword evidence="2" id="KW-1133">Transmembrane helix</keyword>
<comment type="caution">
    <text evidence="4">The sequence shown here is derived from an EMBL/GenBank/DDBJ whole genome shotgun (WGS) entry which is preliminary data.</text>
</comment>
<dbReference type="Gene3D" id="3.30.70.1230">
    <property type="entry name" value="Nucleotide cyclase"/>
    <property type="match status" value="1"/>
</dbReference>
<evidence type="ECO:0000313" key="4">
    <source>
        <dbReference type="EMBL" id="CAG5088370.1"/>
    </source>
</evidence>
<accession>A0ABN7RXJ0</accession>
<dbReference type="InterPro" id="IPR029787">
    <property type="entry name" value="Nucleotide_cyclase"/>
</dbReference>
<keyword evidence="2" id="KW-0472">Membrane</keyword>
<name>A0ABN7RXJ0_THEXY</name>
<keyword evidence="5" id="KW-1185">Reference proteome</keyword>
<evidence type="ECO:0000313" key="5">
    <source>
        <dbReference type="Proteomes" id="UP000681526"/>
    </source>
</evidence>
<dbReference type="PANTHER" id="PTHR43081:SF1">
    <property type="entry name" value="ADENYLATE CYCLASE, TERMINAL-DIFFERENTIATION SPECIFIC"/>
    <property type="match status" value="1"/>
</dbReference>
<dbReference type="InterPro" id="IPR007890">
    <property type="entry name" value="CHASE2"/>
</dbReference>
<evidence type="ECO:0000256" key="1">
    <source>
        <dbReference type="ARBA" id="ARBA00005381"/>
    </source>
</evidence>
<keyword evidence="2" id="KW-0812">Transmembrane</keyword>
<protein>
    <submittedName>
        <fullName evidence="4">Adenylate/guanylate cyclase with Chase sensor</fullName>
    </submittedName>
</protein>
<dbReference type="SMART" id="SM00044">
    <property type="entry name" value="CYCc"/>
    <property type="match status" value="1"/>
</dbReference>
<feature type="domain" description="Guanylate cyclase" evidence="3">
    <location>
        <begin position="434"/>
        <end position="567"/>
    </location>
</feature>
<proteinExistence type="inferred from homology"/>
<dbReference type="SMART" id="SM01080">
    <property type="entry name" value="CHASE2"/>
    <property type="match status" value="1"/>
</dbReference>
<evidence type="ECO:0000256" key="2">
    <source>
        <dbReference type="SAM" id="Phobius"/>
    </source>
</evidence>
<dbReference type="InterPro" id="IPR050697">
    <property type="entry name" value="Adenylyl/Guanylyl_Cyclase_3/4"/>
</dbReference>
<dbReference type="PROSITE" id="PS50125">
    <property type="entry name" value="GUANYLATE_CYCLASE_2"/>
    <property type="match status" value="1"/>
</dbReference>
<dbReference type="EMBL" id="CAJRAY010000056">
    <property type="protein sequence ID" value="CAG5088370.1"/>
    <property type="molecule type" value="Genomic_DNA"/>
</dbReference>
<feature type="transmembrane region" description="Helical" evidence="2">
    <location>
        <begin position="345"/>
        <end position="366"/>
    </location>
</feature>
<dbReference type="InterPro" id="IPR001054">
    <property type="entry name" value="A/G_cyclase"/>
</dbReference>
<gene>
    <name evidence="4" type="primary">txxe 2343</name>
    <name evidence="4" type="ORF">TXXE_11895</name>
</gene>
<dbReference type="Pfam" id="PF05226">
    <property type="entry name" value="CHASE2"/>
    <property type="match status" value="1"/>
</dbReference>
<dbReference type="Pfam" id="PF00211">
    <property type="entry name" value="Guanylate_cyc"/>
    <property type="match status" value="1"/>
</dbReference>
<comment type="similarity">
    <text evidence="1">Belongs to the adenylyl cyclase class-3 family.</text>
</comment>
<feature type="transmembrane region" description="Helical" evidence="2">
    <location>
        <begin position="372"/>
        <end position="392"/>
    </location>
</feature>
<organism evidence="4 5">
    <name type="scientific">Thermobacillus xylanilyticus</name>
    <dbReference type="NCBI Taxonomy" id="76633"/>
    <lineage>
        <taxon>Bacteria</taxon>
        <taxon>Bacillati</taxon>
        <taxon>Bacillota</taxon>
        <taxon>Bacilli</taxon>
        <taxon>Bacillales</taxon>
        <taxon>Paenibacillaceae</taxon>
        <taxon>Thermobacillus</taxon>
    </lineage>
</organism>
<reference evidence="4 5" key="1">
    <citation type="submission" date="2021-04" db="EMBL/GenBank/DDBJ databases">
        <authorList>
            <person name="Rakotoarivonina H."/>
        </authorList>
    </citation>
    <scope>NUCLEOTIDE SEQUENCE [LARGE SCALE GENOMIC DNA]</scope>
    <source>
        <strain evidence="4 5">XE</strain>
    </source>
</reference>